<dbReference type="InterPro" id="IPR036188">
    <property type="entry name" value="FAD/NAD-bd_sf"/>
</dbReference>
<dbReference type="Gene3D" id="3.50.50.60">
    <property type="entry name" value="FAD/NAD(P)-binding domain"/>
    <property type="match status" value="1"/>
</dbReference>
<keyword evidence="2" id="KW-1185">Reference proteome</keyword>
<evidence type="ECO:0000313" key="1">
    <source>
        <dbReference type="EMBL" id="PSS11004.1"/>
    </source>
</evidence>
<gene>
    <name evidence="1" type="ORF">PHLCEN_2v3300</name>
</gene>
<dbReference type="OrthoDB" id="2915840at2759"/>
<protein>
    <submittedName>
        <fullName evidence="1">Uncharacterized protein</fullName>
    </submittedName>
</protein>
<sequence length="184" mass="20587">MNLSLEIILKRYRRRFLHTTWLGSKFVRGFWDFLAWSAFFALSIPKTSPLRNTHSLFWGLRTNDEGAGHPQGFHALANAGKIEIISPARAQCFGDDGRSLVLDDRRAIECDAVVLATGFQSSWAQIFDGKYRVTSPWSYCHMGLIGGNSVNSGDYGGTWVKPTLAVGIERGEYWQMGLHFVGPS</sequence>
<comment type="caution">
    <text evidence="1">The sequence shown here is derived from an EMBL/GenBank/DDBJ whole genome shotgun (WGS) entry which is preliminary data.</text>
</comment>
<proteinExistence type="predicted"/>
<reference evidence="1 2" key="1">
    <citation type="submission" date="2018-02" db="EMBL/GenBank/DDBJ databases">
        <title>Genome sequence of the basidiomycete white-rot fungus Phlebia centrifuga.</title>
        <authorList>
            <person name="Granchi Z."/>
            <person name="Peng M."/>
            <person name="de Vries R.P."/>
            <person name="Hilden K."/>
            <person name="Makela M.R."/>
            <person name="Grigoriev I."/>
            <person name="Riley R."/>
        </authorList>
    </citation>
    <scope>NUCLEOTIDE SEQUENCE [LARGE SCALE GENOMIC DNA]</scope>
    <source>
        <strain evidence="1 2">FBCC195</strain>
    </source>
</reference>
<dbReference type="STRING" id="98765.A0A2R6QM74"/>
<dbReference type="AlphaFoldDB" id="A0A2R6QM74"/>
<organism evidence="1 2">
    <name type="scientific">Hermanssonia centrifuga</name>
    <dbReference type="NCBI Taxonomy" id="98765"/>
    <lineage>
        <taxon>Eukaryota</taxon>
        <taxon>Fungi</taxon>
        <taxon>Dikarya</taxon>
        <taxon>Basidiomycota</taxon>
        <taxon>Agaricomycotina</taxon>
        <taxon>Agaricomycetes</taxon>
        <taxon>Polyporales</taxon>
        <taxon>Meruliaceae</taxon>
        <taxon>Hermanssonia</taxon>
    </lineage>
</organism>
<dbReference type="EMBL" id="MLYV02000321">
    <property type="protein sequence ID" value="PSS11004.1"/>
    <property type="molecule type" value="Genomic_DNA"/>
</dbReference>
<evidence type="ECO:0000313" key="2">
    <source>
        <dbReference type="Proteomes" id="UP000186601"/>
    </source>
</evidence>
<accession>A0A2R6QM74</accession>
<name>A0A2R6QM74_9APHY</name>
<dbReference type="Proteomes" id="UP000186601">
    <property type="component" value="Unassembled WGS sequence"/>
</dbReference>
<dbReference type="SUPFAM" id="SSF51905">
    <property type="entry name" value="FAD/NAD(P)-binding domain"/>
    <property type="match status" value="1"/>
</dbReference>